<protein>
    <recommendedName>
        <fullName evidence="1">F-box domain-containing protein</fullName>
    </recommendedName>
</protein>
<dbReference type="EMBL" id="NMUH01002575">
    <property type="protein sequence ID" value="MQM00840.1"/>
    <property type="molecule type" value="Genomic_DNA"/>
</dbReference>
<comment type="caution">
    <text evidence="2">The sequence shown here is derived from an EMBL/GenBank/DDBJ whole genome shotgun (WGS) entry which is preliminary data.</text>
</comment>
<keyword evidence="3" id="KW-1185">Reference proteome</keyword>
<feature type="domain" description="F-box" evidence="1">
    <location>
        <begin position="1"/>
        <end position="38"/>
    </location>
</feature>
<dbReference type="SUPFAM" id="SSF52058">
    <property type="entry name" value="L domain-like"/>
    <property type="match status" value="1"/>
</dbReference>
<dbReference type="AlphaFoldDB" id="A0A843WCX5"/>
<dbReference type="SUPFAM" id="SSF81383">
    <property type="entry name" value="F-box domain"/>
    <property type="match status" value="1"/>
</dbReference>
<dbReference type="Proteomes" id="UP000652761">
    <property type="component" value="Unassembled WGS sequence"/>
</dbReference>
<dbReference type="Gene3D" id="3.80.10.10">
    <property type="entry name" value="Ribonuclease Inhibitor"/>
    <property type="match status" value="1"/>
</dbReference>
<dbReference type="InterPro" id="IPR032675">
    <property type="entry name" value="LRR_dom_sf"/>
</dbReference>
<accession>A0A843WCX5</accession>
<dbReference type="Pfam" id="PF12937">
    <property type="entry name" value="F-box-like"/>
    <property type="match status" value="1"/>
</dbReference>
<dbReference type="PANTHER" id="PTHR31215">
    <property type="entry name" value="OS05G0510400 PROTEIN-RELATED"/>
    <property type="match status" value="1"/>
</dbReference>
<evidence type="ECO:0000259" key="1">
    <source>
        <dbReference type="Pfam" id="PF12937"/>
    </source>
</evidence>
<evidence type="ECO:0000313" key="2">
    <source>
        <dbReference type="EMBL" id="MQM00840.1"/>
    </source>
</evidence>
<name>A0A843WCX5_COLES</name>
<gene>
    <name evidence="2" type="ORF">Taro_033591</name>
</gene>
<dbReference type="InterPro" id="IPR036047">
    <property type="entry name" value="F-box-like_dom_sf"/>
</dbReference>
<dbReference type="OrthoDB" id="2242903at2759"/>
<reference evidence="2" key="1">
    <citation type="submission" date="2017-07" db="EMBL/GenBank/DDBJ databases">
        <title>Taro Niue Genome Assembly and Annotation.</title>
        <authorList>
            <person name="Atibalentja N."/>
            <person name="Keating K."/>
            <person name="Fields C.J."/>
        </authorList>
    </citation>
    <scope>NUCLEOTIDE SEQUENCE</scope>
    <source>
        <strain evidence="2">Niue_2</strain>
        <tissue evidence="2">Leaf</tissue>
    </source>
</reference>
<dbReference type="InterPro" id="IPR001810">
    <property type="entry name" value="F-box_dom"/>
</dbReference>
<sequence>MDDLPPPILVEILSRLADAGDLASCRLVSPALRSLSYDVRAVTMLCSRDRALRSLAPDTRPLVVPFRSTVANLVSLLPRLESLTLGVEDPSSGIDISGEFDDSDDLHLTDVEFLSRWLPGAGARLRALSISDLWLQSCWRPSEVLDLVSDCCERLLALELKNAWLSVKGLRPMPLLASLTLEFIRLEDEHLDGLSASFPSLETLNLIGVGGLSEPNIRLPRLKTCRWTVSQVPLSVTIRAPELADLDLLCVRPRVLSLRTPSLRRLRLKMKQVAVVEADRFPHLRSVRLEASSGLCDLLRALAGCEAVKKAEVEVPGSGDGTSEAAEPVAMGDLAGSFPLLDELELGPGAWRELERSAAGGAAPAPLWRRRLKTLTVHLPTPVLRSAAPLSSVVAMCGPPCEVVVLAHGEDAGQPMERLVSLCGGGLPGVKWRWGICGAGASKGLFCNCEH</sequence>
<organism evidence="2 3">
    <name type="scientific">Colocasia esculenta</name>
    <name type="common">Wild taro</name>
    <name type="synonym">Arum esculentum</name>
    <dbReference type="NCBI Taxonomy" id="4460"/>
    <lineage>
        <taxon>Eukaryota</taxon>
        <taxon>Viridiplantae</taxon>
        <taxon>Streptophyta</taxon>
        <taxon>Embryophyta</taxon>
        <taxon>Tracheophyta</taxon>
        <taxon>Spermatophyta</taxon>
        <taxon>Magnoliopsida</taxon>
        <taxon>Liliopsida</taxon>
        <taxon>Araceae</taxon>
        <taxon>Aroideae</taxon>
        <taxon>Colocasieae</taxon>
        <taxon>Colocasia</taxon>
    </lineage>
</organism>
<proteinExistence type="predicted"/>
<dbReference type="InterPro" id="IPR044809">
    <property type="entry name" value="AUF1-like"/>
</dbReference>
<evidence type="ECO:0000313" key="3">
    <source>
        <dbReference type="Proteomes" id="UP000652761"/>
    </source>
</evidence>
<dbReference type="CDD" id="cd09917">
    <property type="entry name" value="F-box_SF"/>
    <property type="match status" value="1"/>
</dbReference>